<feature type="transmembrane region" description="Helical" evidence="1">
    <location>
        <begin position="123"/>
        <end position="142"/>
    </location>
</feature>
<keyword evidence="1" id="KW-0472">Membrane</keyword>
<feature type="transmembrane region" description="Helical" evidence="1">
    <location>
        <begin position="188"/>
        <end position="205"/>
    </location>
</feature>
<organism evidence="2">
    <name type="scientific">Heterosigma akashiwo</name>
    <name type="common">Chromophytic alga</name>
    <name type="synonym">Heterosigma carterae</name>
    <dbReference type="NCBI Taxonomy" id="2829"/>
    <lineage>
        <taxon>Eukaryota</taxon>
        <taxon>Sar</taxon>
        <taxon>Stramenopiles</taxon>
        <taxon>Ochrophyta</taxon>
        <taxon>Raphidophyceae</taxon>
        <taxon>Chattonellales</taxon>
        <taxon>Chattonellaceae</taxon>
        <taxon>Heterosigma</taxon>
    </lineage>
</organism>
<feature type="transmembrane region" description="Helical" evidence="1">
    <location>
        <begin position="217"/>
        <end position="237"/>
    </location>
</feature>
<dbReference type="AlphaFoldDB" id="A0A6V3CPR0"/>
<evidence type="ECO:0000313" key="2">
    <source>
        <dbReference type="EMBL" id="CAE0643867.1"/>
    </source>
</evidence>
<keyword evidence="1" id="KW-0812">Transmembrane</keyword>
<evidence type="ECO:0000256" key="1">
    <source>
        <dbReference type="SAM" id="Phobius"/>
    </source>
</evidence>
<keyword evidence="1" id="KW-1133">Transmembrane helix</keyword>
<sequence>MTIKRGAMGLTKTLSEPALDSAYDEKNLTAEQLALREERRARIAEVALTVPSIKEETSKDEEFVAAPTIRRCTSLVTLNEETSKEPAEPERKKIDQAELMSALTMISPSLVSMAYFLQRTGPMDWYAWFTFLNTFIHMPFSMAHHTNLALGDPNEGQVGWGLLFRRLDYTFIHVACAMLAYGLSRSELFGLAALIVNGYYIYKIFSHDVKTMGPQSPNVNGVVVTVGMYIMCISYYGRMIDCVMGAVMMASAFIVFKFNLLGDKYSHPAMHVLLGTPQIFFMAHSVDFLSF</sequence>
<feature type="transmembrane region" description="Helical" evidence="1">
    <location>
        <begin position="243"/>
        <end position="261"/>
    </location>
</feature>
<accession>A0A6V3CPR0</accession>
<reference evidence="2" key="1">
    <citation type="submission" date="2021-01" db="EMBL/GenBank/DDBJ databases">
        <authorList>
            <person name="Corre E."/>
            <person name="Pelletier E."/>
            <person name="Niang G."/>
            <person name="Scheremetjew M."/>
            <person name="Finn R."/>
            <person name="Kale V."/>
            <person name="Holt S."/>
            <person name="Cochrane G."/>
            <person name="Meng A."/>
            <person name="Brown T."/>
            <person name="Cohen L."/>
        </authorList>
    </citation>
    <scope>NUCLEOTIDE SEQUENCE</scope>
    <source>
        <strain evidence="2">CCMP3107</strain>
    </source>
</reference>
<name>A0A6V3CPR0_HETAK</name>
<protein>
    <submittedName>
        <fullName evidence="2">Uncharacterized protein</fullName>
    </submittedName>
</protein>
<gene>
    <name evidence="2" type="ORF">HAKA00212_LOCUS22338</name>
</gene>
<proteinExistence type="predicted"/>
<dbReference type="EMBL" id="HBIU01050461">
    <property type="protein sequence ID" value="CAE0643867.1"/>
    <property type="molecule type" value="Transcribed_RNA"/>
</dbReference>